<keyword evidence="1" id="KW-0479">Metal-binding</keyword>
<reference evidence="6 7" key="1">
    <citation type="submission" date="2019-07" db="EMBL/GenBank/DDBJ databases">
        <title>Flavobacterium sp. nov., isolated from glacier ice.</title>
        <authorList>
            <person name="Liu Q."/>
            <person name="Xin Y.-H."/>
        </authorList>
    </citation>
    <scope>NUCLEOTIDE SEQUENCE [LARGE SCALE GENOMIC DNA]</scope>
    <source>
        <strain evidence="6 7">ZT4R6</strain>
    </source>
</reference>
<accession>A0A552V5Y3</accession>
<dbReference type="Pfam" id="PF00491">
    <property type="entry name" value="Arginase"/>
    <property type="match status" value="1"/>
</dbReference>
<protein>
    <submittedName>
        <fullName evidence="6">Formimidoylglutamase</fullName>
    </submittedName>
</protein>
<dbReference type="PROSITE" id="PS51409">
    <property type="entry name" value="ARGINASE_2"/>
    <property type="match status" value="1"/>
</dbReference>
<sequence length="345" mass="38508">MENIIRFTQADLTKYTSQRSGEIKFGERILTLTNDATLFDDIETSEAEFVLFGIPEDIGVRADYGRPGTALAWEQAVKSIVNLQHNKFCKGGRLLILGQLDVAAAQKEAETLDAGTKEGRKQLMLLVEKIDKDVSHIICQIVKSGKIPVVIGGGHNNAYGNIKGTALAKGKPVNAINFDAHADFRMLEGRHSSNGFSYAFEEGFLKHYFIFGLHENYVSKGVMESIKKYAERIRYNTYEQIAIRKEKGFAEEKEKALEFIREEPFGLEIDLDAILNTASSAMTPSGFSVEKARQFVHYFGKNNNAAYLHICEGAPNFGYENNPQLTGMLIACLVTDFIKSKEIKL</sequence>
<dbReference type="AlphaFoldDB" id="A0A552V5Y3"/>
<evidence type="ECO:0000313" key="6">
    <source>
        <dbReference type="EMBL" id="TRW25869.1"/>
    </source>
</evidence>
<evidence type="ECO:0000256" key="2">
    <source>
        <dbReference type="ARBA" id="ARBA00022801"/>
    </source>
</evidence>
<proteinExistence type="inferred from homology"/>
<comment type="caution">
    <text evidence="6">The sequence shown here is derived from an EMBL/GenBank/DDBJ whole genome shotgun (WGS) entry which is preliminary data.</text>
</comment>
<evidence type="ECO:0000256" key="5">
    <source>
        <dbReference type="PROSITE-ProRule" id="PRU00742"/>
    </source>
</evidence>
<evidence type="ECO:0000256" key="4">
    <source>
        <dbReference type="ARBA" id="ARBA00023211"/>
    </source>
</evidence>
<dbReference type="GO" id="GO:0033389">
    <property type="term" value="P:putrescine biosynthetic process from arginine, via agmatine"/>
    <property type="evidence" value="ECO:0007669"/>
    <property type="project" value="TreeGrafter"/>
</dbReference>
<dbReference type="InterPro" id="IPR023696">
    <property type="entry name" value="Ureohydrolase_dom_sf"/>
</dbReference>
<evidence type="ECO:0000256" key="3">
    <source>
        <dbReference type="ARBA" id="ARBA00022808"/>
    </source>
</evidence>
<organism evidence="6 7">
    <name type="scientific">Flavobacterium zepuense</name>
    <dbReference type="NCBI Taxonomy" id="2593302"/>
    <lineage>
        <taxon>Bacteria</taxon>
        <taxon>Pseudomonadati</taxon>
        <taxon>Bacteroidota</taxon>
        <taxon>Flavobacteriia</taxon>
        <taxon>Flavobacteriales</taxon>
        <taxon>Flavobacteriaceae</taxon>
        <taxon>Flavobacterium</taxon>
    </lineage>
</organism>
<gene>
    <name evidence="6" type="ORF">FMM05_06505</name>
</gene>
<dbReference type="InterPro" id="IPR006035">
    <property type="entry name" value="Ureohydrolase"/>
</dbReference>
<keyword evidence="2" id="KW-0378">Hydrolase</keyword>
<dbReference type="PANTHER" id="PTHR11358">
    <property type="entry name" value="ARGINASE/AGMATINASE"/>
    <property type="match status" value="1"/>
</dbReference>
<dbReference type="CDD" id="cd09988">
    <property type="entry name" value="Formimidoylglutamase"/>
    <property type="match status" value="1"/>
</dbReference>
<evidence type="ECO:0000313" key="7">
    <source>
        <dbReference type="Proteomes" id="UP000320643"/>
    </source>
</evidence>
<dbReference type="GO" id="GO:0046872">
    <property type="term" value="F:metal ion binding"/>
    <property type="evidence" value="ECO:0007669"/>
    <property type="project" value="UniProtKB-KW"/>
</dbReference>
<keyword evidence="4" id="KW-0464">Manganese</keyword>
<dbReference type="EMBL" id="VJVZ01000003">
    <property type="protein sequence ID" value="TRW25869.1"/>
    <property type="molecule type" value="Genomic_DNA"/>
</dbReference>
<dbReference type="GO" id="GO:0008783">
    <property type="term" value="F:agmatinase activity"/>
    <property type="evidence" value="ECO:0007669"/>
    <property type="project" value="TreeGrafter"/>
</dbReference>
<dbReference type="SUPFAM" id="SSF52768">
    <property type="entry name" value="Arginase/deacetylase"/>
    <property type="match status" value="1"/>
</dbReference>
<keyword evidence="3" id="KW-0369">Histidine metabolism</keyword>
<dbReference type="PANTHER" id="PTHR11358:SF35">
    <property type="entry name" value="FORMIMIDOYLGLUTAMASE"/>
    <property type="match status" value="1"/>
</dbReference>
<dbReference type="GO" id="GO:0006547">
    <property type="term" value="P:L-histidine metabolic process"/>
    <property type="evidence" value="ECO:0007669"/>
    <property type="project" value="UniProtKB-KW"/>
</dbReference>
<dbReference type="Gene3D" id="3.40.800.10">
    <property type="entry name" value="Ureohydrolase domain"/>
    <property type="match status" value="1"/>
</dbReference>
<name>A0A552V5Y3_9FLAO</name>
<dbReference type="Proteomes" id="UP000320643">
    <property type="component" value="Unassembled WGS sequence"/>
</dbReference>
<dbReference type="OrthoDB" id="9788689at2"/>
<keyword evidence="7" id="KW-1185">Reference proteome</keyword>
<evidence type="ECO:0000256" key="1">
    <source>
        <dbReference type="ARBA" id="ARBA00022723"/>
    </source>
</evidence>
<dbReference type="RefSeq" id="WP_143372533.1">
    <property type="nucleotide sequence ID" value="NZ_VJVZ01000003.1"/>
</dbReference>
<comment type="similarity">
    <text evidence="5">Belongs to the arginase family.</text>
</comment>